<dbReference type="Gene3D" id="2.170.130.10">
    <property type="entry name" value="TonB-dependent receptor, plug domain"/>
    <property type="match status" value="1"/>
</dbReference>
<dbReference type="SUPFAM" id="SSF56935">
    <property type="entry name" value="Porins"/>
    <property type="match status" value="1"/>
</dbReference>
<dbReference type="FunFam" id="2.170.130.10:FF:000003">
    <property type="entry name" value="SusC/RagA family TonB-linked outer membrane protein"/>
    <property type="match status" value="1"/>
</dbReference>
<dbReference type="AlphaFoldDB" id="A0A948T8Y3"/>
<comment type="similarity">
    <text evidence="1">Belongs to the TonB-dependent receptor family.</text>
</comment>
<evidence type="ECO:0000313" key="4">
    <source>
        <dbReference type="Proteomes" id="UP000783796"/>
    </source>
</evidence>
<dbReference type="Pfam" id="PF07715">
    <property type="entry name" value="Plug"/>
    <property type="match status" value="1"/>
</dbReference>
<organism evidence="3 4">
    <name type="scientific">Candidatus Phocaeicola faecigallinarum</name>
    <dbReference type="NCBI Taxonomy" id="2838732"/>
    <lineage>
        <taxon>Bacteria</taxon>
        <taxon>Pseudomonadati</taxon>
        <taxon>Bacteroidota</taxon>
        <taxon>Bacteroidia</taxon>
        <taxon>Bacteroidales</taxon>
        <taxon>Bacteroidaceae</taxon>
        <taxon>Phocaeicola</taxon>
    </lineage>
</organism>
<dbReference type="InterPro" id="IPR012910">
    <property type="entry name" value="Plug_dom"/>
</dbReference>
<gene>
    <name evidence="3" type="ORF">H9777_00020</name>
</gene>
<keyword evidence="1" id="KW-0998">Cell outer membrane</keyword>
<keyword evidence="1" id="KW-0813">Transport</keyword>
<evidence type="ECO:0000256" key="1">
    <source>
        <dbReference type="PROSITE-ProRule" id="PRU01360"/>
    </source>
</evidence>
<dbReference type="InterPro" id="IPR037066">
    <property type="entry name" value="Plug_dom_sf"/>
</dbReference>
<reference evidence="3" key="1">
    <citation type="journal article" date="2021" name="PeerJ">
        <title>Extensive microbial diversity within the chicken gut microbiome revealed by metagenomics and culture.</title>
        <authorList>
            <person name="Gilroy R."/>
            <person name="Ravi A."/>
            <person name="Getino M."/>
            <person name="Pursley I."/>
            <person name="Horton D.L."/>
            <person name="Alikhan N.F."/>
            <person name="Baker D."/>
            <person name="Gharbi K."/>
            <person name="Hall N."/>
            <person name="Watson M."/>
            <person name="Adriaenssens E.M."/>
            <person name="Foster-Nyarko E."/>
            <person name="Jarju S."/>
            <person name="Secka A."/>
            <person name="Antonio M."/>
            <person name="Oren A."/>
            <person name="Chaudhuri R.R."/>
            <person name="La Ragione R."/>
            <person name="Hildebrand F."/>
            <person name="Pallen M.J."/>
        </authorList>
    </citation>
    <scope>NUCLEOTIDE SEQUENCE</scope>
    <source>
        <strain evidence="3">G4-2901</strain>
    </source>
</reference>
<comment type="caution">
    <text evidence="3">The sequence shown here is derived from an EMBL/GenBank/DDBJ whole genome shotgun (WGS) entry which is preliminary data.</text>
</comment>
<dbReference type="Proteomes" id="UP000783796">
    <property type="component" value="Unassembled WGS sequence"/>
</dbReference>
<protein>
    <submittedName>
        <fullName evidence="3">TonB-dependent receptor</fullName>
    </submittedName>
</protein>
<sequence>MILNLKSKLPIGALFMASLGVTPTFGNTMESLELHQQQKSFSGVVLDEFSQPLIGAQVQIKGTTRGIITGLDGDFTLSANEGDVLIISYMGYKTIEQVYKGEKIISIQMSPEAELLEDVVIIGYGKQKKNSIVSSVNSIGSKELTVTSSRNLTNALSGQIPGLISVQRSGEPGYDSSEFWIRGVSSFSGGTSPLILVDGVPRSMQDIEPDEIDSFTLLKDAAATAVYGAEGANGVILITTKRGSSAKPKISFRAEGTVKSPTRLPEFLNAEQTLTLYNEALVNEGKEPIYDPSLYGPGADRDLYPDTDWLDYMLRDLTYNTRYTLNVRGGTDKARYFVSGAFYQENGIFKQGNNNQYDNNIGVKRYNLRSNIDFDVSKTTLVKVDMSGQYLQTNYPGVGTSTIFQQMCRTPAFLMPPVYSDGTIAGHPRPSGNRVNPYNSLMNSGYSKEWRTSFQSKVEVNQKLDFITDGLSWRGMISFDADMTYTAKRTKTPSQYVATGRDENGKLIFKEVVQGTDALSESLSNSSNKKIYFETSFNYNRTFAEKHDVGAMLLYMQKETQYHNNALAYRKQGLVGRLTYGYDGRYFFEGNFGYTGSETFAKGHRFGLFPAVGLAWYVSNEHFYPDALKNVVNKLKFRVSVGRTGNDNTGGDRFLYRQTMNQSAGGYNLGFGDSGALGGTGNGIVEGRFAAPYLSWEIEDKQNYGIDLGLFDNRIDLQVDYYRNKRHGILLQRKTVSNVTGFQQMPWQNFGIVQNHGIDGSITLNQQIGDVRLSARGNVTYAKNKIIEYDEVPQPFDWMNVTGTSLNSWNLYIADGFYTEDDFIITGEGANKQYELKEGVPSGISAGVKPGDIKYKDLNGDGIINTYDRVQDVGNPSVPELIYGFGLNVEWKGWYAGVFFQGAGKTSTVLGSANPEAFFPFQWGVEESALRAEVLDRWTEDNQNPNAMFPRLHTTVFENNTVASTFWQRDASFIRFKNAEFGYNFDKKKLSKIGIQALRIYLQGNNLAVWDKIKMWDPEQGNSNGGFAYPLSRSFTLGIDFTF</sequence>
<comment type="subcellular location">
    <subcellularLocation>
        <location evidence="1">Cell outer membrane</location>
        <topology evidence="1">Multi-pass membrane protein</topology>
    </subcellularLocation>
</comment>
<dbReference type="NCBIfam" id="TIGR04056">
    <property type="entry name" value="OMP_RagA_SusC"/>
    <property type="match status" value="1"/>
</dbReference>
<dbReference type="NCBIfam" id="TIGR04057">
    <property type="entry name" value="SusC_RagA_signa"/>
    <property type="match status" value="1"/>
</dbReference>
<reference evidence="3" key="2">
    <citation type="submission" date="2021-04" db="EMBL/GenBank/DDBJ databases">
        <authorList>
            <person name="Gilroy R."/>
        </authorList>
    </citation>
    <scope>NUCLEOTIDE SEQUENCE</scope>
    <source>
        <strain evidence="3">G4-2901</strain>
    </source>
</reference>
<dbReference type="PROSITE" id="PS52016">
    <property type="entry name" value="TONB_DEPENDENT_REC_3"/>
    <property type="match status" value="1"/>
</dbReference>
<name>A0A948T8Y3_9BACT</name>
<evidence type="ECO:0000259" key="2">
    <source>
        <dbReference type="Pfam" id="PF07715"/>
    </source>
</evidence>
<dbReference type="InterPro" id="IPR023996">
    <property type="entry name" value="TonB-dep_OMP_SusC/RagA"/>
</dbReference>
<feature type="domain" description="TonB-dependent receptor plug" evidence="2">
    <location>
        <begin position="129"/>
        <end position="235"/>
    </location>
</feature>
<dbReference type="GO" id="GO:0009279">
    <property type="term" value="C:cell outer membrane"/>
    <property type="evidence" value="ECO:0007669"/>
    <property type="project" value="UniProtKB-SubCell"/>
</dbReference>
<evidence type="ECO:0000313" key="3">
    <source>
        <dbReference type="EMBL" id="MBU3836723.1"/>
    </source>
</evidence>
<dbReference type="InterPro" id="IPR008969">
    <property type="entry name" value="CarboxyPept-like_regulatory"/>
</dbReference>
<accession>A0A948T8Y3</accession>
<keyword evidence="1" id="KW-1134">Transmembrane beta strand</keyword>
<keyword evidence="1" id="KW-0812">Transmembrane</keyword>
<proteinExistence type="inferred from homology"/>
<dbReference type="Pfam" id="PF13715">
    <property type="entry name" value="CarbopepD_reg_2"/>
    <property type="match status" value="1"/>
</dbReference>
<keyword evidence="3" id="KW-0675">Receptor</keyword>
<keyword evidence="1" id="KW-0472">Membrane</keyword>
<dbReference type="SUPFAM" id="SSF49464">
    <property type="entry name" value="Carboxypeptidase regulatory domain-like"/>
    <property type="match status" value="1"/>
</dbReference>
<dbReference type="InterPro" id="IPR039426">
    <property type="entry name" value="TonB-dep_rcpt-like"/>
</dbReference>
<dbReference type="InterPro" id="IPR023997">
    <property type="entry name" value="TonB-dep_OMP_SusC/RagA_CS"/>
</dbReference>
<dbReference type="EMBL" id="JAHLFW010000001">
    <property type="protein sequence ID" value="MBU3836723.1"/>
    <property type="molecule type" value="Genomic_DNA"/>
</dbReference>